<protein>
    <recommendedName>
        <fullName evidence="4">DUF2809 domain-containing protein</fullName>
    </recommendedName>
</protein>
<dbReference type="Pfam" id="PF10990">
    <property type="entry name" value="DUF2809"/>
    <property type="match status" value="1"/>
</dbReference>
<evidence type="ECO:0000313" key="3">
    <source>
        <dbReference type="Proteomes" id="UP000076486"/>
    </source>
</evidence>
<name>A0A162CE59_9GAMM</name>
<feature type="transmembrane region" description="Helical" evidence="1">
    <location>
        <begin position="35"/>
        <end position="52"/>
    </location>
</feature>
<reference evidence="2 3" key="1">
    <citation type="submission" date="2013-07" db="EMBL/GenBank/DDBJ databases">
        <title>Comparative Genomic and Metabolomic Analysis of Twelve Strains of Pseudoalteromonas luteoviolacea.</title>
        <authorList>
            <person name="Vynne N.G."/>
            <person name="Mansson M."/>
            <person name="Gram L."/>
        </authorList>
    </citation>
    <scope>NUCLEOTIDE SEQUENCE [LARGE SCALE GENOMIC DNA]</scope>
    <source>
        <strain evidence="2 3">CPMOR-1</strain>
    </source>
</reference>
<gene>
    <name evidence="2" type="ORF">N473_08815</name>
</gene>
<evidence type="ECO:0000256" key="1">
    <source>
        <dbReference type="SAM" id="Phobius"/>
    </source>
</evidence>
<dbReference type="Proteomes" id="UP000076486">
    <property type="component" value="Unassembled WGS sequence"/>
</dbReference>
<evidence type="ECO:0000313" key="2">
    <source>
        <dbReference type="EMBL" id="KZN66482.1"/>
    </source>
</evidence>
<sequence length="136" mass="15476">MNKIKATLVYCLFALITMSLGLFSRADIIEFPTWVSLYLGDFLWALMVFWLICAVRPNMCPRQVFVVACLFCFSVEFSQLYQAGWLNSIRQTWLGALVLGFGFKFSDLVAYSLGNALGAYVKYRLRGISESEIVLK</sequence>
<dbReference type="AlphaFoldDB" id="A0A162CE59"/>
<comment type="caution">
    <text evidence="2">The sequence shown here is derived from an EMBL/GenBank/DDBJ whole genome shotgun (WGS) entry which is preliminary data.</text>
</comment>
<keyword evidence="1" id="KW-0812">Transmembrane</keyword>
<feature type="transmembrane region" description="Helical" evidence="1">
    <location>
        <begin position="93"/>
        <end position="114"/>
    </location>
</feature>
<feature type="transmembrane region" description="Helical" evidence="1">
    <location>
        <begin position="64"/>
        <end position="81"/>
    </location>
</feature>
<evidence type="ECO:0008006" key="4">
    <source>
        <dbReference type="Google" id="ProtNLM"/>
    </source>
</evidence>
<dbReference type="PATRIC" id="fig|1365248.3.peg.450"/>
<keyword evidence="1" id="KW-1133">Transmembrane helix</keyword>
<dbReference type="EMBL" id="AUYC01000012">
    <property type="protein sequence ID" value="KZN66482.1"/>
    <property type="molecule type" value="Genomic_DNA"/>
</dbReference>
<proteinExistence type="predicted"/>
<organism evidence="2 3">
    <name type="scientific">Pseudoalteromonas luteoviolacea CPMOR-1</name>
    <dbReference type="NCBI Taxonomy" id="1365248"/>
    <lineage>
        <taxon>Bacteria</taxon>
        <taxon>Pseudomonadati</taxon>
        <taxon>Pseudomonadota</taxon>
        <taxon>Gammaproteobacteria</taxon>
        <taxon>Alteromonadales</taxon>
        <taxon>Pseudoalteromonadaceae</taxon>
        <taxon>Pseudoalteromonas</taxon>
    </lineage>
</organism>
<accession>A0A162CE59</accession>
<keyword evidence="1" id="KW-0472">Membrane</keyword>
<dbReference type="InterPro" id="IPR021257">
    <property type="entry name" value="DUF2809"/>
</dbReference>